<sequence length="99" mass="11392">MLARGRNCTYQLDSCKLVLDLWWTFCVDEKRVGGDQRVSKLKMNTNNQQSYLECKRYRHIARNKTHRGQARVLLGRGQARVLLGRGQARVQRKGESSAG</sequence>
<comment type="caution">
    <text evidence="1">The sequence shown here is derived from an EMBL/GenBank/DDBJ whole genome shotgun (WGS) entry which is preliminary data.</text>
</comment>
<keyword evidence="2" id="KW-1185">Reference proteome</keyword>
<name>A0AAV3ZWZ2_9GAST</name>
<protein>
    <submittedName>
        <fullName evidence="1">Uncharacterized protein</fullName>
    </submittedName>
</protein>
<evidence type="ECO:0000313" key="1">
    <source>
        <dbReference type="EMBL" id="GFO03476.1"/>
    </source>
</evidence>
<dbReference type="Proteomes" id="UP000735302">
    <property type="component" value="Unassembled WGS sequence"/>
</dbReference>
<dbReference type="AlphaFoldDB" id="A0AAV3ZWZ2"/>
<reference evidence="1 2" key="1">
    <citation type="journal article" date="2021" name="Elife">
        <title>Chloroplast acquisition without the gene transfer in kleptoplastic sea slugs, Plakobranchus ocellatus.</title>
        <authorList>
            <person name="Maeda T."/>
            <person name="Takahashi S."/>
            <person name="Yoshida T."/>
            <person name="Shimamura S."/>
            <person name="Takaki Y."/>
            <person name="Nagai Y."/>
            <person name="Toyoda A."/>
            <person name="Suzuki Y."/>
            <person name="Arimoto A."/>
            <person name="Ishii H."/>
            <person name="Satoh N."/>
            <person name="Nishiyama T."/>
            <person name="Hasebe M."/>
            <person name="Maruyama T."/>
            <person name="Minagawa J."/>
            <person name="Obokata J."/>
            <person name="Shigenobu S."/>
        </authorList>
    </citation>
    <scope>NUCLEOTIDE SEQUENCE [LARGE SCALE GENOMIC DNA]</scope>
</reference>
<proteinExistence type="predicted"/>
<gene>
    <name evidence="1" type="ORF">PoB_002998100</name>
</gene>
<organism evidence="1 2">
    <name type="scientific">Plakobranchus ocellatus</name>
    <dbReference type="NCBI Taxonomy" id="259542"/>
    <lineage>
        <taxon>Eukaryota</taxon>
        <taxon>Metazoa</taxon>
        <taxon>Spiralia</taxon>
        <taxon>Lophotrochozoa</taxon>
        <taxon>Mollusca</taxon>
        <taxon>Gastropoda</taxon>
        <taxon>Heterobranchia</taxon>
        <taxon>Euthyneura</taxon>
        <taxon>Panpulmonata</taxon>
        <taxon>Sacoglossa</taxon>
        <taxon>Placobranchoidea</taxon>
        <taxon>Plakobranchidae</taxon>
        <taxon>Plakobranchus</taxon>
    </lineage>
</organism>
<evidence type="ECO:0000313" key="2">
    <source>
        <dbReference type="Proteomes" id="UP000735302"/>
    </source>
</evidence>
<dbReference type="EMBL" id="BLXT01003727">
    <property type="protein sequence ID" value="GFO03476.1"/>
    <property type="molecule type" value="Genomic_DNA"/>
</dbReference>
<accession>A0AAV3ZWZ2</accession>